<accession>G3I7G9</accession>
<evidence type="ECO:0000313" key="1">
    <source>
        <dbReference type="EMBL" id="EGV96602.1"/>
    </source>
</evidence>
<gene>
    <name evidence="1" type="ORF">I79_019457</name>
</gene>
<sequence>MTSHLPLSLRHCTHLPLGFLALWYLMGKANFWACSGCQRQTSRRCGSGVTSRPGSPSYPGSHYFHSGSPALLLGKWLSS</sequence>
<reference evidence="2" key="1">
    <citation type="journal article" date="2011" name="Nat. Biotechnol.">
        <title>The genomic sequence of the Chinese hamster ovary (CHO)-K1 cell line.</title>
        <authorList>
            <person name="Xu X."/>
            <person name="Nagarajan H."/>
            <person name="Lewis N.E."/>
            <person name="Pan S."/>
            <person name="Cai Z."/>
            <person name="Liu X."/>
            <person name="Chen W."/>
            <person name="Xie M."/>
            <person name="Wang W."/>
            <person name="Hammond S."/>
            <person name="Andersen M.R."/>
            <person name="Neff N."/>
            <person name="Passarelli B."/>
            <person name="Koh W."/>
            <person name="Fan H.C."/>
            <person name="Wang J."/>
            <person name="Gui Y."/>
            <person name="Lee K.H."/>
            <person name="Betenbaugh M.J."/>
            <person name="Quake S.R."/>
            <person name="Famili I."/>
            <person name="Palsson B.O."/>
            <person name="Wang J."/>
        </authorList>
    </citation>
    <scope>NUCLEOTIDE SEQUENCE [LARGE SCALE GENOMIC DNA]</scope>
    <source>
        <strain evidence="2">CHO K1 cell line</strain>
    </source>
</reference>
<evidence type="ECO:0000313" key="2">
    <source>
        <dbReference type="Proteomes" id="UP000001075"/>
    </source>
</evidence>
<dbReference type="EMBL" id="JH001429">
    <property type="protein sequence ID" value="EGV96602.1"/>
    <property type="molecule type" value="Genomic_DNA"/>
</dbReference>
<dbReference type="AlphaFoldDB" id="G3I7G9"/>
<dbReference type="Proteomes" id="UP000001075">
    <property type="component" value="Unassembled WGS sequence"/>
</dbReference>
<name>G3I7G9_CRIGR</name>
<proteinExistence type="predicted"/>
<dbReference type="InParanoid" id="G3I7G9"/>
<protein>
    <submittedName>
        <fullName evidence="1">Uncharacterized protein</fullName>
    </submittedName>
</protein>
<organism evidence="1 2">
    <name type="scientific">Cricetulus griseus</name>
    <name type="common">Chinese hamster</name>
    <name type="synonym">Cricetulus barabensis griseus</name>
    <dbReference type="NCBI Taxonomy" id="10029"/>
    <lineage>
        <taxon>Eukaryota</taxon>
        <taxon>Metazoa</taxon>
        <taxon>Chordata</taxon>
        <taxon>Craniata</taxon>
        <taxon>Vertebrata</taxon>
        <taxon>Euteleostomi</taxon>
        <taxon>Mammalia</taxon>
        <taxon>Eutheria</taxon>
        <taxon>Euarchontoglires</taxon>
        <taxon>Glires</taxon>
        <taxon>Rodentia</taxon>
        <taxon>Myomorpha</taxon>
        <taxon>Muroidea</taxon>
        <taxon>Cricetidae</taxon>
        <taxon>Cricetinae</taxon>
        <taxon>Cricetulus</taxon>
    </lineage>
</organism>